<accession>A0A5P1EVN7</accession>
<proteinExistence type="predicted"/>
<sequence>MALNFAPSSSLSTASLRFQIGKGIATKNHSSVLIKPATSEKYIYHCKAAAQSEGVAEEESNSTGSSARTQLDLLEQLTSSTSSTSGKHNNSKNYITLFLSLSSLDFPKFFERLRE</sequence>
<dbReference type="Gramene" id="ONK69972">
    <property type="protein sequence ID" value="ONK69972"/>
    <property type="gene ID" value="A4U43_C05F28870"/>
</dbReference>
<gene>
    <name evidence="1" type="ORF">A4U43_C05F28870</name>
</gene>
<name>A0A5P1EVN7_ASPOF</name>
<keyword evidence="2" id="KW-1185">Reference proteome</keyword>
<organism evidence="1 2">
    <name type="scientific">Asparagus officinalis</name>
    <name type="common">Garden asparagus</name>
    <dbReference type="NCBI Taxonomy" id="4686"/>
    <lineage>
        <taxon>Eukaryota</taxon>
        <taxon>Viridiplantae</taxon>
        <taxon>Streptophyta</taxon>
        <taxon>Embryophyta</taxon>
        <taxon>Tracheophyta</taxon>
        <taxon>Spermatophyta</taxon>
        <taxon>Magnoliopsida</taxon>
        <taxon>Liliopsida</taxon>
        <taxon>Asparagales</taxon>
        <taxon>Asparagaceae</taxon>
        <taxon>Asparagoideae</taxon>
        <taxon>Asparagus</taxon>
    </lineage>
</organism>
<protein>
    <submittedName>
        <fullName evidence="1">Uncharacterized protein</fullName>
    </submittedName>
</protein>
<reference evidence="2" key="1">
    <citation type="journal article" date="2017" name="Nat. Commun.">
        <title>The asparagus genome sheds light on the origin and evolution of a young Y chromosome.</title>
        <authorList>
            <person name="Harkess A."/>
            <person name="Zhou J."/>
            <person name="Xu C."/>
            <person name="Bowers J.E."/>
            <person name="Van der Hulst R."/>
            <person name="Ayyampalayam S."/>
            <person name="Mercati F."/>
            <person name="Riccardi P."/>
            <person name="McKain M.R."/>
            <person name="Kakrana A."/>
            <person name="Tang H."/>
            <person name="Ray J."/>
            <person name="Groenendijk J."/>
            <person name="Arikit S."/>
            <person name="Mathioni S.M."/>
            <person name="Nakano M."/>
            <person name="Shan H."/>
            <person name="Telgmann-Rauber A."/>
            <person name="Kanno A."/>
            <person name="Yue Z."/>
            <person name="Chen H."/>
            <person name="Li W."/>
            <person name="Chen Y."/>
            <person name="Xu X."/>
            <person name="Zhang Y."/>
            <person name="Luo S."/>
            <person name="Chen H."/>
            <person name="Gao J."/>
            <person name="Mao Z."/>
            <person name="Pires J.C."/>
            <person name="Luo M."/>
            <person name="Kudrna D."/>
            <person name="Wing R.A."/>
            <person name="Meyers B.C."/>
            <person name="Yi K."/>
            <person name="Kong H."/>
            <person name="Lavrijsen P."/>
            <person name="Sunseri F."/>
            <person name="Falavigna A."/>
            <person name="Ye Y."/>
            <person name="Leebens-Mack J.H."/>
            <person name="Chen G."/>
        </authorList>
    </citation>
    <scope>NUCLEOTIDE SEQUENCE [LARGE SCALE GENOMIC DNA]</scope>
    <source>
        <strain evidence="2">cv. DH0086</strain>
    </source>
</reference>
<dbReference type="Proteomes" id="UP000243459">
    <property type="component" value="Chromosome 5"/>
</dbReference>
<dbReference type="EMBL" id="CM007385">
    <property type="protein sequence ID" value="ONK69972.1"/>
    <property type="molecule type" value="Genomic_DNA"/>
</dbReference>
<dbReference type="AlphaFoldDB" id="A0A5P1EVN7"/>
<evidence type="ECO:0000313" key="1">
    <source>
        <dbReference type="EMBL" id="ONK69972.1"/>
    </source>
</evidence>
<evidence type="ECO:0000313" key="2">
    <source>
        <dbReference type="Proteomes" id="UP000243459"/>
    </source>
</evidence>